<dbReference type="InterPro" id="IPR036412">
    <property type="entry name" value="HAD-like_sf"/>
</dbReference>
<dbReference type="PANTHER" id="PTHR10000:SF8">
    <property type="entry name" value="HAD SUPERFAMILY HYDROLASE-LIKE, TYPE 3"/>
    <property type="match status" value="1"/>
</dbReference>
<dbReference type="Gene3D" id="3.30.1240.10">
    <property type="match status" value="1"/>
</dbReference>
<sequence length="392" mass="42894">MERTLYVTDLDGTLLNQAGRIPPESLEILNRLMARGMLFTYATARSYVSASVVTDGLRVSAPVIVYNGAYILRPDSGEILAREEFSAPEMDFVVRALDSFGVDPLVYAYVDGVERVSWIAGQENDGVRRYLSLRQGDRRLRPVASREELFRGDKFYFTCIGERAALEPVHAFFAQDVRFRCTLQQELYRPEFWCEIMPARATKANAIQKLCRLLGGERIVSFGDAINDIPMFQISQEAYAVANAAGELKAIATGVIGSNDSGAVAQWLAGACQKSLFDKLVDGGASSPATATSTIRNGRAAALTGSLATLPCLLGLLRPASATGGGLRAPPPVSAKILRIFERGNCKEAIFALENGIFRRGILRAPAPPQFSMVVPLRSQARLWHSLLHWAY</sequence>
<dbReference type="GO" id="GO:0005829">
    <property type="term" value="C:cytosol"/>
    <property type="evidence" value="ECO:0007669"/>
    <property type="project" value="TreeGrafter"/>
</dbReference>
<reference evidence="1" key="2">
    <citation type="journal article" date="2021" name="PeerJ">
        <title>Extensive microbial diversity within the chicken gut microbiome revealed by metagenomics and culture.</title>
        <authorList>
            <person name="Gilroy R."/>
            <person name="Ravi A."/>
            <person name="Getino M."/>
            <person name="Pursley I."/>
            <person name="Horton D.L."/>
            <person name="Alikhan N.F."/>
            <person name="Baker D."/>
            <person name="Gharbi K."/>
            <person name="Hall N."/>
            <person name="Watson M."/>
            <person name="Adriaenssens E.M."/>
            <person name="Foster-Nyarko E."/>
            <person name="Jarju S."/>
            <person name="Secka A."/>
            <person name="Antonio M."/>
            <person name="Oren A."/>
            <person name="Chaudhuri R.R."/>
            <person name="La Ragione R."/>
            <person name="Hildebrand F."/>
            <person name="Pallen M.J."/>
        </authorList>
    </citation>
    <scope>NUCLEOTIDE SEQUENCE</scope>
    <source>
        <strain evidence="1">CHK183-6373</strain>
    </source>
</reference>
<dbReference type="Pfam" id="PF08282">
    <property type="entry name" value="Hydrolase_3"/>
    <property type="match status" value="1"/>
</dbReference>
<accession>A0A9D1TCM6</accession>
<proteinExistence type="predicted"/>
<evidence type="ECO:0000313" key="1">
    <source>
        <dbReference type="EMBL" id="HIV27806.1"/>
    </source>
</evidence>
<evidence type="ECO:0000313" key="2">
    <source>
        <dbReference type="Proteomes" id="UP000886884"/>
    </source>
</evidence>
<keyword evidence="1" id="KW-0378">Hydrolase</keyword>
<organism evidence="1 2">
    <name type="scientific">Candidatus Ornithocaccomicrobium faecavium</name>
    <dbReference type="NCBI Taxonomy" id="2840890"/>
    <lineage>
        <taxon>Bacteria</taxon>
        <taxon>Bacillati</taxon>
        <taxon>Bacillota</taxon>
        <taxon>Clostridia</taxon>
        <taxon>Candidatus Ornithocaccomicrobium</taxon>
    </lineage>
</organism>
<protein>
    <submittedName>
        <fullName evidence="1">HAD family hydrolase</fullName>
    </submittedName>
</protein>
<dbReference type="AlphaFoldDB" id="A0A9D1TCM6"/>
<dbReference type="PANTHER" id="PTHR10000">
    <property type="entry name" value="PHOSPHOSERINE PHOSPHATASE"/>
    <property type="match status" value="1"/>
</dbReference>
<dbReference type="InterPro" id="IPR023214">
    <property type="entry name" value="HAD_sf"/>
</dbReference>
<dbReference type="Gene3D" id="3.40.50.1000">
    <property type="entry name" value="HAD superfamily/HAD-like"/>
    <property type="match status" value="1"/>
</dbReference>
<feature type="non-terminal residue" evidence="1">
    <location>
        <position position="392"/>
    </location>
</feature>
<dbReference type="Proteomes" id="UP000886884">
    <property type="component" value="Unassembled WGS sequence"/>
</dbReference>
<dbReference type="SUPFAM" id="SSF56784">
    <property type="entry name" value="HAD-like"/>
    <property type="match status" value="1"/>
</dbReference>
<name>A0A9D1TCM6_9FIRM</name>
<gene>
    <name evidence="1" type="ORF">IAA64_07550</name>
</gene>
<dbReference type="GO" id="GO:0000287">
    <property type="term" value="F:magnesium ion binding"/>
    <property type="evidence" value="ECO:0007669"/>
    <property type="project" value="TreeGrafter"/>
</dbReference>
<reference evidence="1" key="1">
    <citation type="submission" date="2020-10" db="EMBL/GenBank/DDBJ databases">
        <authorList>
            <person name="Gilroy R."/>
        </authorList>
    </citation>
    <scope>NUCLEOTIDE SEQUENCE</scope>
    <source>
        <strain evidence="1">CHK183-6373</strain>
    </source>
</reference>
<dbReference type="EMBL" id="DVOT01000134">
    <property type="protein sequence ID" value="HIV27806.1"/>
    <property type="molecule type" value="Genomic_DNA"/>
</dbReference>
<dbReference type="GO" id="GO:0016791">
    <property type="term" value="F:phosphatase activity"/>
    <property type="evidence" value="ECO:0007669"/>
    <property type="project" value="TreeGrafter"/>
</dbReference>
<comment type="caution">
    <text evidence="1">The sequence shown here is derived from an EMBL/GenBank/DDBJ whole genome shotgun (WGS) entry which is preliminary data.</text>
</comment>